<evidence type="ECO:0000256" key="4">
    <source>
        <dbReference type="ARBA" id="ARBA00022692"/>
    </source>
</evidence>
<dbReference type="GO" id="GO:0008551">
    <property type="term" value="F:P-type cadmium transporter activity"/>
    <property type="evidence" value="ECO:0007669"/>
    <property type="project" value="UniProtKB-EC"/>
</dbReference>
<evidence type="ECO:0000256" key="3">
    <source>
        <dbReference type="ARBA" id="ARBA00022539"/>
    </source>
</evidence>
<dbReference type="InterPro" id="IPR001757">
    <property type="entry name" value="P_typ_ATPase"/>
</dbReference>
<evidence type="ECO:0000313" key="13">
    <source>
        <dbReference type="EMBL" id="BDR55865.1"/>
    </source>
</evidence>
<keyword evidence="8 11" id="KW-0472">Membrane</keyword>
<dbReference type="SFLD" id="SFLDG00002">
    <property type="entry name" value="C1.7:_P-type_atpase_like"/>
    <property type="match status" value="1"/>
</dbReference>
<comment type="catalytic activity">
    <reaction evidence="10">
        <text>Cd(2+)(in) + ATP + H2O = Cd(2+)(out) + ADP + phosphate + H(+)</text>
        <dbReference type="Rhea" id="RHEA:12132"/>
        <dbReference type="ChEBI" id="CHEBI:15377"/>
        <dbReference type="ChEBI" id="CHEBI:15378"/>
        <dbReference type="ChEBI" id="CHEBI:30616"/>
        <dbReference type="ChEBI" id="CHEBI:43474"/>
        <dbReference type="ChEBI" id="CHEBI:48775"/>
        <dbReference type="ChEBI" id="CHEBI:456216"/>
        <dbReference type="EC" id="7.2.2.21"/>
    </reaction>
</comment>
<dbReference type="Proteomes" id="UP001321804">
    <property type="component" value="Chromosome"/>
</dbReference>
<keyword evidence="6" id="KW-1278">Translocase</keyword>
<dbReference type="InterPro" id="IPR059000">
    <property type="entry name" value="ATPase_P-type_domA"/>
</dbReference>
<dbReference type="AlphaFoldDB" id="A0AAU9D0Q7"/>
<keyword evidence="3" id="KW-0104">Cadmium</keyword>
<dbReference type="InterPro" id="IPR008250">
    <property type="entry name" value="ATPase_P-typ_transduc_dom_A_sf"/>
</dbReference>
<evidence type="ECO:0000256" key="10">
    <source>
        <dbReference type="ARBA" id="ARBA00049338"/>
    </source>
</evidence>
<keyword evidence="7 11" id="KW-1133">Transmembrane helix</keyword>
<gene>
    <name evidence="13" type="ORF">KIMC2_04270</name>
</gene>
<feature type="transmembrane region" description="Helical" evidence="11">
    <location>
        <begin position="21"/>
        <end position="41"/>
    </location>
</feature>
<evidence type="ECO:0000256" key="9">
    <source>
        <dbReference type="ARBA" id="ARBA00039103"/>
    </source>
</evidence>
<dbReference type="NCBIfam" id="TIGR01494">
    <property type="entry name" value="ATPase_P-type"/>
    <property type="match status" value="1"/>
</dbReference>
<dbReference type="NCBIfam" id="TIGR01525">
    <property type="entry name" value="ATPase-IB_hvy"/>
    <property type="match status" value="1"/>
</dbReference>
<keyword evidence="11" id="KW-1003">Cell membrane</keyword>
<dbReference type="Gene3D" id="2.70.150.10">
    <property type="entry name" value="Calcium-transporting ATPase, cytoplasmic transduction domain A"/>
    <property type="match status" value="1"/>
</dbReference>
<dbReference type="RefSeq" id="WP_317697544.1">
    <property type="nucleotide sequence ID" value="NZ_AP026801.1"/>
</dbReference>
<dbReference type="InterPro" id="IPR027256">
    <property type="entry name" value="P-typ_ATPase_IB"/>
</dbReference>
<feature type="transmembrane region" description="Helical" evidence="11">
    <location>
        <begin position="550"/>
        <end position="577"/>
    </location>
</feature>
<keyword evidence="5 11" id="KW-0479">Metal-binding</keyword>
<evidence type="ECO:0000256" key="6">
    <source>
        <dbReference type="ARBA" id="ARBA00022967"/>
    </source>
</evidence>
<dbReference type="PANTHER" id="PTHR48085:SF5">
    <property type="entry name" value="CADMIUM_ZINC-TRANSPORTING ATPASE HMA4-RELATED"/>
    <property type="match status" value="1"/>
</dbReference>
<dbReference type="PRINTS" id="PR00120">
    <property type="entry name" value="HATPASE"/>
</dbReference>
<dbReference type="Gene3D" id="3.40.1110.10">
    <property type="entry name" value="Calcium-transporting ATPase, cytoplasmic domain N"/>
    <property type="match status" value="1"/>
</dbReference>
<evidence type="ECO:0000256" key="2">
    <source>
        <dbReference type="ARBA" id="ARBA00006024"/>
    </source>
</evidence>
<dbReference type="GO" id="GO:0016887">
    <property type="term" value="F:ATP hydrolysis activity"/>
    <property type="evidence" value="ECO:0007669"/>
    <property type="project" value="InterPro"/>
</dbReference>
<dbReference type="InterPro" id="IPR051014">
    <property type="entry name" value="Cation_Transport_ATPase_IB"/>
</dbReference>
<dbReference type="SFLD" id="SFLDS00003">
    <property type="entry name" value="Haloacid_Dehalogenase"/>
    <property type="match status" value="1"/>
</dbReference>
<dbReference type="SUPFAM" id="SSF81665">
    <property type="entry name" value="Calcium ATPase, transmembrane domain M"/>
    <property type="match status" value="1"/>
</dbReference>
<dbReference type="InterPro" id="IPR023298">
    <property type="entry name" value="ATPase_P-typ_TM_dom_sf"/>
</dbReference>
<dbReference type="PRINTS" id="PR00119">
    <property type="entry name" value="CATATPASE"/>
</dbReference>
<dbReference type="InterPro" id="IPR018303">
    <property type="entry name" value="ATPase_P-typ_P_site"/>
</dbReference>
<dbReference type="SUPFAM" id="SSF81653">
    <property type="entry name" value="Calcium ATPase, transduction domain A"/>
    <property type="match status" value="1"/>
</dbReference>
<feature type="transmembrane region" description="Helical" evidence="11">
    <location>
        <begin position="218"/>
        <end position="237"/>
    </location>
</feature>
<evidence type="ECO:0000256" key="11">
    <source>
        <dbReference type="RuleBase" id="RU362081"/>
    </source>
</evidence>
<comment type="subcellular location">
    <subcellularLocation>
        <location evidence="11">Cell membrane</location>
    </subcellularLocation>
    <subcellularLocation>
        <location evidence="1">Membrane</location>
        <topology evidence="1">Multi-pass membrane protein</topology>
    </subcellularLocation>
</comment>
<evidence type="ECO:0000256" key="1">
    <source>
        <dbReference type="ARBA" id="ARBA00004141"/>
    </source>
</evidence>
<evidence type="ECO:0000256" key="5">
    <source>
        <dbReference type="ARBA" id="ARBA00022723"/>
    </source>
</evidence>
<dbReference type="GO" id="GO:0046872">
    <property type="term" value="F:metal ion binding"/>
    <property type="evidence" value="ECO:0007669"/>
    <property type="project" value="UniProtKB-KW"/>
</dbReference>
<feature type="transmembrane region" description="Helical" evidence="11">
    <location>
        <begin position="53"/>
        <end position="78"/>
    </location>
</feature>
<dbReference type="NCBIfam" id="TIGR01512">
    <property type="entry name" value="ATPase-IB2_Cd"/>
    <property type="match status" value="1"/>
</dbReference>
<dbReference type="Pfam" id="PF00702">
    <property type="entry name" value="Hydrolase"/>
    <property type="match status" value="1"/>
</dbReference>
<dbReference type="EMBL" id="AP026801">
    <property type="protein sequence ID" value="BDR55865.1"/>
    <property type="molecule type" value="Genomic_DNA"/>
</dbReference>
<comment type="similarity">
    <text evidence="2 11">Belongs to the cation transport ATPase (P-type) (TC 3.A.3) family. Type IB subfamily.</text>
</comment>
<dbReference type="GO" id="GO:0005886">
    <property type="term" value="C:plasma membrane"/>
    <property type="evidence" value="ECO:0007669"/>
    <property type="project" value="UniProtKB-SubCell"/>
</dbReference>
<dbReference type="InterPro" id="IPR023299">
    <property type="entry name" value="ATPase_P-typ_cyto_dom_N"/>
</dbReference>
<protein>
    <recommendedName>
        <fullName evidence="9">Cd(2+)-exporting ATPase</fullName>
        <ecNumber evidence="9">7.2.2.21</ecNumber>
    </recommendedName>
</protein>
<accession>A0AAU9D0Q7</accession>
<dbReference type="GO" id="GO:0005524">
    <property type="term" value="F:ATP binding"/>
    <property type="evidence" value="ECO:0007669"/>
    <property type="project" value="UniProtKB-UniRule"/>
</dbReference>
<feature type="transmembrane region" description="Helical" evidence="11">
    <location>
        <begin position="243"/>
        <end position="264"/>
    </location>
</feature>
<dbReference type="InterPro" id="IPR023214">
    <property type="entry name" value="HAD_sf"/>
</dbReference>
<feature type="domain" description="P-type ATPase A" evidence="12">
    <location>
        <begin position="103"/>
        <end position="202"/>
    </location>
</feature>
<keyword evidence="11" id="KW-0547">Nucleotide-binding</keyword>
<keyword evidence="11 13" id="KW-0067">ATP-binding</keyword>
<dbReference type="SFLD" id="SFLDF00027">
    <property type="entry name" value="p-type_atpase"/>
    <property type="match status" value="1"/>
</dbReference>
<dbReference type="InterPro" id="IPR036412">
    <property type="entry name" value="HAD-like_sf"/>
</dbReference>
<organism evidence="13 14">
    <name type="scientific">Xylocopilactobacillus apis</name>
    <dbReference type="NCBI Taxonomy" id="2932183"/>
    <lineage>
        <taxon>Bacteria</taxon>
        <taxon>Bacillati</taxon>
        <taxon>Bacillota</taxon>
        <taxon>Bacilli</taxon>
        <taxon>Lactobacillales</taxon>
        <taxon>Lactobacillaceae</taxon>
        <taxon>Xylocopilactobacillus</taxon>
    </lineage>
</organism>
<dbReference type="KEGG" id="xak:KIMC2_04270"/>
<dbReference type="Pfam" id="PF00122">
    <property type="entry name" value="E1-E2_ATPase"/>
    <property type="match status" value="1"/>
</dbReference>
<keyword evidence="14" id="KW-1185">Reference proteome</keyword>
<dbReference type="EC" id="7.2.2.21" evidence="9"/>
<dbReference type="PROSITE" id="PS00154">
    <property type="entry name" value="ATPASE_E1_E2"/>
    <property type="match status" value="1"/>
</dbReference>
<name>A0AAU9D0Q7_9LACO</name>
<sequence>MLGVGFTSLILTFAFKLPTAANLLIIIAGTIIAFSMLIEMIKVLKSGNFGVDLLAIISVTATIIAQDYWAALIILIMLTGGDSLEDFASKKASADLSMLLDNSPKIAHIVKGETITDVSAEEVKIGEILLIKPGEAVPVDGIITKGESSFDESTMTGESKLINRKINDELISGSVNTDRPVYLRTGKLAKDSQYQTLVNLVQTANLKPARFVRLADQYALPFTIISVLIGVLAAVIAKDPHRFVQVVVVASPCPLILAAPVAIVSGMSRVTRHGIILKTGTALEKLAKAKSAYFDKTGTLTRGELNVKDLVTTSDLSKEELTKLFYNLEINSNHVMGKAIVSFALTQGFNNKIEFDQIKELTGQGIEAFYNSHHIRVGSLGFVTNKQSEIEKYDLQNTDHSQVFLSIDEIVKGYVLLADQVRPESAQTIKDLQAVGITNIAMLTGDTKDTAYKVAQPLGINTVYAECKPQDKIKLVKEAPSAKRPLIMVGDGVNDAPAIAAADVGIAMGATGASAASQTADVVIVKNNIHTLLNAVDISRYTMKIARESVMIGIVICIALELICATGVVPVIIGALLQEVVDTASILWALRARVSKEKLKTSHQQTLIPKQS</sequence>
<evidence type="ECO:0000259" key="12">
    <source>
        <dbReference type="Pfam" id="PF00122"/>
    </source>
</evidence>
<reference evidence="13 14" key="1">
    <citation type="journal article" date="2023" name="Microbiol. Spectr.">
        <title>Symbiosis of Carpenter Bees with Uncharacterized Lactic Acid Bacteria Showing NAD Auxotrophy.</title>
        <authorList>
            <person name="Kawasaki S."/>
            <person name="Ozawa K."/>
            <person name="Mori T."/>
            <person name="Yamamoto A."/>
            <person name="Ito M."/>
            <person name="Ohkuma M."/>
            <person name="Sakamoto M."/>
            <person name="Matsutani M."/>
        </authorList>
    </citation>
    <scope>NUCLEOTIDE SEQUENCE [LARGE SCALE GENOMIC DNA]</scope>
    <source>
        <strain evidence="13 14">KimC2</strain>
    </source>
</reference>
<evidence type="ECO:0000313" key="14">
    <source>
        <dbReference type="Proteomes" id="UP001321804"/>
    </source>
</evidence>
<proteinExistence type="inferred from homology"/>
<dbReference type="Gene3D" id="3.40.50.1000">
    <property type="entry name" value="HAD superfamily/HAD-like"/>
    <property type="match status" value="1"/>
</dbReference>
<dbReference type="SUPFAM" id="SSF56784">
    <property type="entry name" value="HAD-like"/>
    <property type="match status" value="1"/>
</dbReference>
<dbReference type="PANTHER" id="PTHR48085">
    <property type="entry name" value="CADMIUM/ZINC-TRANSPORTING ATPASE HMA2-RELATED"/>
    <property type="match status" value="1"/>
</dbReference>
<keyword evidence="4 11" id="KW-0812">Transmembrane</keyword>
<evidence type="ECO:0000256" key="8">
    <source>
        <dbReference type="ARBA" id="ARBA00023136"/>
    </source>
</evidence>
<dbReference type="InterPro" id="IPR044492">
    <property type="entry name" value="P_typ_ATPase_HD_dom"/>
</dbReference>
<evidence type="ECO:0000256" key="7">
    <source>
        <dbReference type="ARBA" id="ARBA00022989"/>
    </source>
</evidence>